<comment type="subunit">
    <text evidence="11">Homotetramer.</text>
</comment>
<dbReference type="Pfam" id="PF00265">
    <property type="entry name" value="TK"/>
    <property type="match status" value="1"/>
</dbReference>
<evidence type="ECO:0000256" key="6">
    <source>
        <dbReference type="ARBA" id="ARBA00022723"/>
    </source>
</evidence>
<keyword evidence="6 11" id="KW-0479">Metal-binding</keyword>
<dbReference type="SUPFAM" id="SSF52540">
    <property type="entry name" value="P-loop containing nucleoside triphosphate hydrolases"/>
    <property type="match status" value="1"/>
</dbReference>
<keyword evidence="10 11" id="KW-0067">ATP-binding</keyword>
<feature type="binding site" evidence="11">
    <location>
        <position position="192"/>
    </location>
    <ligand>
        <name>Zn(2+)</name>
        <dbReference type="ChEBI" id="CHEBI:29105"/>
    </ligand>
</feature>
<evidence type="ECO:0000313" key="16">
    <source>
        <dbReference type="EMBL" id="KXA40278.1"/>
    </source>
</evidence>
<dbReference type="PANTHER" id="PTHR11441">
    <property type="entry name" value="THYMIDINE KINASE"/>
    <property type="match status" value="1"/>
</dbReference>
<evidence type="ECO:0000256" key="10">
    <source>
        <dbReference type="ARBA" id="ARBA00022840"/>
    </source>
</evidence>
<dbReference type="Gene3D" id="3.30.60.20">
    <property type="match status" value="1"/>
</dbReference>
<feature type="binding site" evidence="11">
    <location>
        <begin position="97"/>
        <end position="100"/>
    </location>
    <ligand>
        <name>ATP</name>
        <dbReference type="ChEBI" id="CHEBI:30616"/>
    </ligand>
</feature>
<evidence type="ECO:0000256" key="4">
    <source>
        <dbReference type="ARBA" id="ARBA00022634"/>
    </source>
</evidence>
<comment type="catalytic activity">
    <reaction evidence="11 14">
        <text>thymidine + ATP = dTMP + ADP + H(+)</text>
        <dbReference type="Rhea" id="RHEA:19129"/>
        <dbReference type="ChEBI" id="CHEBI:15378"/>
        <dbReference type="ChEBI" id="CHEBI:17748"/>
        <dbReference type="ChEBI" id="CHEBI:30616"/>
        <dbReference type="ChEBI" id="CHEBI:63528"/>
        <dbReference type="ChEBI" id="CHEBI:456216"/>
        <dbReference type="EC" id="2.7.1.21"/>
    </reaction>
</comment>
<keyword evidence="8 11" id="KW-0418">Kinase</keyword>
<protein>
    <recommendedName>
        <fullName evidence="2 11">Thymidine kinase</fullName>
        <ecNumber evidence="2 11">2.7.1.21</ecNumber>
    </recommendedName>
</protein>
<evidence type="ECO:0000256" key="12">
    <source>
        <dbReference type="PIRSR" id="PIRSR035805-1"/>
    </source>
</evidence>
<feature type="binding site" evidence="11">
    <location>
        <position position="195"/>
    </location>
    <ligand>
        <name>Zn(2+)</name>
        <dbReference type="ChEBI" id="CHEBI:29105"/>
    </ligand>
</feature>
<reference evidence="16 17" key="1">
    <citation type="submission" date="2016-01" db="EMBL/GenBank/DDBJ databases">
        <authorList>
            <person name="Mitreva M."/>
            <person name="Pepin K.H."/>
            <person name="Mihindukulasuriya K.A."/>
            <person name="Fulton R."/>
            <person name="Fronick C."/>
            <person name="O'Laughlin M."/>
            <person name="Miner T."/>
            <person name="Herter B."/>
            <person name="Rosa B.A."/>
            <person name="Cordes M."/>
            <person name="Tomlinson C."/>
            <person name="Wollam A."/>
            <person name="Palsikar V.B."/>
            <person name="Mardis E.R."/>
            <person name="Wilson R.K."/>
        </authorList>
    </citation>
    <scope>NUCLEOTIDE SEQUENCE [LARGE SCALE GENOMIC DNA]</scope>
    <source>
        <strain evidence="16 17">MJR7738</strain>
    </source>
</reference>
<dbReference type="NCBIfam" id="NF003296">
    <property type="entry name" value="PRK04296.1-1"/>
    <property type="match status" value="1"/>
</dbReference>
<dbReference type="Gene3D" id="3.40.50.300">
    <property type="entry name" value="P-loop containing nucleotide triphosphate hydrolases"/>
    <property type="match status" value="1"/>
</dbReference>
<feature type="binding site" evidence="11">
    <location>
        <position position="157"/>
    </location>
    <ligand>
        <name>Zn(2+)</name>
        <dbReference type="ChEBI" id="CHEBI:29105"/>
    </ligand>
</feature>
<dbReference type="InterPro" id="IPR020633">
    <property type="entry name" value="Thymidine_kinase_CS"/>
</dbReference>
<feature type="binding site" evidence="11">
    <location>
        <begin position="24"/>
        <end position="31"/>
    </location>
    <ligand>
        <name>ATP</name>
        <dbReference type="ChEBI" id="CHEBI:30616"/>
    </ligand>
</feature>
<dbReference type="GO" id="GO:0004797">
    <property type="term" value="F:thymidine kinase activity"/>
    <property type="evidence" value="ECO:0007669"/>
    <property type="project" value="UniProtKB-UniRule"/>
</dbReference>
<evidence type="ECO:0000256" key="8">
    <source>
        <dbReference type="ARBA" id="ARBA00022777"/>
    </source>
</evidence>
<keyword evidence="7 11" id="KW-0547">Nucleotide-binding</keyword>
<feature type="active site" description="Proton acceptor" evidence="11 12">
    <location>
        <position position="98"/>
    </location>
</feature>
<name>A0ABD4EJH0_STALU</name>
<evidence type="ECO:0000256" key="7">
    <source>
        <dbReference type="ARBA" id="ARBA00022741"/>
    </source>
</evidence>
<keyword evidence="5 11" id="KW-0808">Transferase</keyword>
<dbReference type="EMBL" id="LRQI01000013">
    <property type="protein sequence ID" value="KXA40278.1"/>
    <property type="molecule type" value="Genomic_DNA"/>
</dbReference>
<dbReference type="GO" id="GO:0008270">
    <property type="term" value="F:zinc ion binding"/>
    <property type="evidence" value="ECO:0007669"/>
    <property type="project" value="UniProtKB-UniRule"/>
</dbReference>
<organism evidence="16 17">
    <name type="scientific">Staphylococcus lugdunensis</name>
    <dbReference type="NCBI Taxonomy" id="28035"/>
    <lineage>
        <taxon>Bacteria</taxon>
        <taxon>Bacillati</taxon>
        <taxon>Bacillota</taxon>
        <taxon>Bacilli</taxon>
        <taxon>Bacillales</taxon>
        <taxon>Staphylococcaceae</taxon>
        <taxon>Staphylococcus</taxon>
    </lineage>
</organism>
<dbReference type="PIRSF" id="PIRSF035805">
    <property type="entry name" value="TK_cell"/>
    <property type="match status" value="1"/>
</dbReference>
<evidence type="ECO:0000256" key="5">
    <source>
        <dbReference type="ARBA" id="ARBA00022679"/>
    </source>
</evidence>
<dbReference type="SUPFAM" id="SSF57716">
    <property type="entry name" value="Glucocorticoid receptor-like (DNA-binding domain)"/>
    <property type="match status" value="1"/>
</dbReference>
<keyword evidence="4 11" id="KW-0237">DNA synthesis</keyword>
<dbReference type="GO" id="GO:0005737">
    <property type="term" value="C:cytoplasm"/>
    <property type="evidence" value="ECO:0007669"/>
    <property type="project" value="UniProtKB-SubCell"/>
</dbReference>
<dbReference type="InterPro" id="IPR027417">
    <property type="entry name" value="P-loop_NTPase"/>
</dbReference>
<dbReference type="GO" id="GO:0071897">
    <property type="term" value="P:DNA biosynthetic process"/>
    <property type="evidence" value="ECO:0007669"/>
    <property type="project" value="UniProtKB-KW"/>
</dbReference>
<evidence type="ECO:0000256" key="11">
    <source>
        <dbReference type="HAMAP-Rule" id="MF_00124"/>
    </source>
</evidence>
<comment type="caution">
    <text evidence="16">The sequence shown here is derived from an EMBL/GenBank/DDBJ whole genome shotgun (WGS) entry which is preliminary data.</text>
</comment>
<dbReference type="PROSITE" id="PS00603">
    <property type="entry name" value="TK_CELLULAR_TYPE"/>
    <property type="match status" value="1"/>
</dbReference>
<proteinExistence type="inferred from homology"/>
<feature type="binding site" evidence="13">
    <location>
        <position position="188"/>
    </location>
    <ligand>
        <name>substrate</name>
    </ligand>
</feature>
<comment type="subcellular location">
    <subcellularLocation>
        <location evidence="11">Cytoplasm</location>
    </subcellularLocation>
</comment>
<evidence type="ECO:0000256" key="15">
    <source>
        <dbReference type="RuleBase" id="RU004165"/>
    </source>
</evidence>
<evidence type="ECO:0000313" key="17">
    <source>
        <dbReference type="Proteomes" id="UP000070063"/>
    </source>
</evidence>
<dbReference type="PANTHER" id="PTHR11441:SF0">
    <property type="entry name" value="THYMIDINE KINASE, CYTOSOLIC"/>
    <property type="match status" value="1"/>
</dbReference>
<gene>
    <name evidence="11" type="primary">tdk</name>
    <name evidence="16" type="ORF">HMPREF3225_00205</name>
</gene>
<feature type="binding site" evidence="13">
    <location>
        <begin position="180"/>
        <end position="183"/>
    </location>
    <ligand>
        <name>substrate</name>
    </ligand>
</feature>
<evidence type="ECO:0000256" key="3">
    <source>
        <dbReference type="ARBA" id="ARBA00022490"/>
    </source>
</evidence>
<dbReference type="FunFam" id="3.40.50.300:FF:000384">
    <property type="entry name" value="Thymidine kinase"/>
    <property type="match status" value="1"/>
</dbReference>
<dbReference type="EC" id="2.7.1.21" evidence="2 11"/>
<dbReference type="Proteomes" id="UP000070063">
    <property type="component" value="Unassembled WGS sequence"/>
</dbReference>
<evidence type="ECO:0000256" key="13">
    <source>
        <dbReference type="PIRSR" id="PIRSR035805-2"/>
    </source>
</evidence>
<evidence type="ECO:0000256" key="14">
    <source>
        <dbReference type="RuleBase" id="RU000544"/>
    </source>
</evidence>
<keyword evidence="9 11" id="KW-0862">Zinc</keyword>
<evidence type="ECO:0000256" key="2">
    <source>
        <dbReference type="ARBA" id="ARBA00012118"/>
    </source>
</evidence>
<accession>A0ABD4EJH0</accession>
<dbReference type="FunFam" id="3.30.60.20:FF:000026">
    <property type="entry name" value="Thymidine kinase"/>
    <property type="match status" value="1"/>
</dbReference>
<evidence type="ECO:0000256" key="9">
    <source>
        <dbReference type="ARBA" id="ARBA00022833"/>
    </source>
</evidence>
<dbReference type="InterPro" id="IPR001267">
    <property type="entry name" value="Thymidine_kinase"/>
</dbReference>
<dbReference type="GO" id="GO:0005524">
    <property type="term" value="F:ATP binding"/>
    <property type="evidence" value="ECO:0007669"/>
    <property type="project" value="UniProtKB-UniRule"/>
</dbReference>
<dbReference type="AlphaFoldDB" id="A0ABD4EJH0"/>
<feature type="binding site" evidence="11">
    <location>
        <position position="154"/>
    </location>
    <ligand>
        <name>Zn(2+)</name>
        <dbReference type="ChEBI" id="CHEBI:29105"/>
    </ligand>
</feature>
<evidence type="ECO:0000256" key="1">
    <source>
        <dbReference type="ARBA" id="ARBA00007587"/>
    </source>
</evidence>
<sequence>MFLKKGGTNMYETYHSGWIECITGSMFSGKSEELIRRLRRGIYAKQKVVVFKPAIDNRYHKEKVVSHNGNAIEAINIVAAKEILSQDLTNVDVIGIDEVQFFDDQIVDIAEQLAENGHRVIVAGLDMDFKGEPFEPMPKLLAVSEQVTKLQAVCAVCGSPSSRTQRLINGQPAKIDDPIILVGANESYEPRCRAHHIIAPSDDEKEEL</sequence>
<keyword evidence="3 11" id="KW-0963">Cytoplasm</keyword>
<comment type="similarity">
    <text evidence="1 11 15">Belongs to the thymidine kinase family.</text>
</comment>
<dbReference type="HAMAP" id="MF_00124">
    <property type="entry name" value="Thymidine_kinase"/>
    <property type="match status" value="1"/>
</dbReference>